<dbReference type="HAMAP" id="MF_03162">
    <property type="entry name" value="RNA_methyltr_E_TRM7"/>
    <property type="match status" value="1"/>
</dbReference>
<evidence type="ECO:0000256" key="14">
    <source>
        <dbReference type="ARBA" id="ARBA00023315"/>
    </source>
</evidence>
<dbReference type="GO" id="GO:0008374">
    <property type="term" value="F:O-acyltransferase activity"/>
    <property type="evidence" value="ECO:0007669"/>
    <property type="project" value="UniProtKB-ARBA"/>
</dbReference>
<dbReference type="GO" id="GO:0061355">
    <property type="term" value="P:Wnt protein secretion"/>
    <property type="evidence" value="ECO:0007669"/>
    <property type="project" value="TreeGrafter"/>
</dbReference>
<keyword evidence="14" id="KW-0012">Acyltransferase</keyword>
<evidence type="ECO:0000256" key="19">
    <source>
        <dbReference type="HAMAP-Rule" id="MF_03162"/>
    </source>
</evidence>
<feature type="transmembrane region" description="Helical" evidence="20">
    <location>
        <begin position="517"/>
        <end position="536"/>
    </location>
</feature>
<evidence type="ECO:0000256" key="4">
    <source>
        <dbReference type="ARBA" id="ARBA00022490"/>
    </source>
</evidence>
<dbReference type="InterPro" id="IPR049941">
    <property type="entry name" value="LPLAT_7/PORCN-like"/>
</dbReference>
<dbReference type="AlphaFoldDB" id="A0A091CTD7"/>
<feature type="binding site" evidence="19">
    <location>
        <position position="91"/>
    </location>
    <ligand>
        <name>S-adenosyl-L-methionine</name>
        <dbReference type="ChEBI" id="CHEBI:59789"/>
    </ligand>
</feature>
<comment type="similarity">
    <text evidence="19">Belongs to the class I-like SAM-binding methyltransferase superfamily. RNA methyltransferase RlmE family. TRM7 subfamily.</text>
</comment>
<evidence type="ECO:0000256" key="2">
    <source>
        <dbReference type="ARBA" id="ARBA00004477"/>
    </source>
</evidence>
<dbReference type="GO" id="GO:1990698">
    <property type="term" value="F:palmitoleoyltransferase activity"/>
    <property type="evidence" value="ECO:0007669"/>
    <property type="project" value="UniProtKB-EC"/>
</dbReference>
<dbReference type="GO" id="GO:0005789">
    <property type="term" value="C:endoplasmic reticulum membrane"/>
    <property type="evidence" value="ECO:0007669"/>
    <property type="project" value="UniProtKB-SubCell"/>
</dbReference>
<feature type="binding site" evidence="19">
    <location>
        <position position="116"/>
    </location>
    <ligand>
        <name>S-adenosyl-L-methionine</name>
        <dbReference type="ChEBI" id="CHEBI:59789"/>
    </ligand>
</feature>
<dbReference type="GO" id="GO:0016055">
    <property type="term" value="P:Wnt signaling pathway"/>
    <property type="evidence" value="ECO:0007669"/>
    <property type="project" value="UniProtKB-KW"/>
</dbReference>
<dbReference type="Pfam" id="PF03062">
    <property type="entry name" value="MBOAT"/>
    <property type="match status" value="1"/>
</dbReference>
<sequence length="815" mass="90881">MGRTSKDKRDVYYRLAKENGWRARSAFKLLQLDEEFHLFQGVTRAVDLCAAPGSWSQVLSQKIRGQGSGHVVAVDLQAMAPLPGVIQIQGDITQLSTAKEIIQHFEGCHADLVVCDGAPDVTGLHDVDEYMQAQLLLAALNIATHVLKPGGCFVAKIFRGRDVTLLYSQLRVFFSSVLCAKPRSSRNSSIEAFAVCRGYDPPEGFAPDLTKPLLDHSYDSDFNQLDGPTRIVVPFVTCGDLSAYDSDCSYPLDLQDGSKYKYTPPTQPPISPPYQEACTLKKKGRLAREIRPQDCTFSRVDALSQPLVTPQLRTLLSPEIRSGTRAAPEEVGGPDHYCCLRIRNLAIRKFVLGDQKSSHANVQGCNTADRKSARANILRADVPRARIPATLSLLSGAILPLPPPGLPSYLKHASTVAGGFFSLYHFFQLHMVWVVLLSLLCYLVLFLCRHSSHRGVFLSVTILIYLLMGEMHMVDTVTWHKMRGAQMIVAMKAVSLGFDLDRGEVGAVPSPVEFMGYLYFVGTIVFGPWIPFHSYLQTVQGRPLSRRWLQKVARSLALALLCLVLSTCVGPYLFPYFIPLDGDRLLRNKKRKARWLRAYESAVSFHFSNYFVGFLSEATATLAGAGFTEEKDHLEWDLTVSRPLNVELPRSMVEVVTSWNLPMSYWLNNYVFKNALRLGTFSAVLVTYAASALLHGFSFHLAAVLLSLAFITYVEHVLRKRLAQILSACVLSKACRPDCPHRHRLGLGVRALNLLFGALAIFHLAYLGSLFDVDVDDTTEEQGYGMAYTVHKWSELSWASHWVTFGCWICYRLIS</sequence>
<proteinExistence type="inferred from homology"/>
<evidence type="ECO:0000256" key="17">
    <source>
        <dbReference type="ARBA" id="ARBA00048902"/>
    </source>
</evidence>
<evidence type="ECO:0000256" key="1">
    <source>
        <dbReference type="ARBA" id="ARBA00004123"/>
    </source>
</evidence>
<feature type="domain" description="Ribosomal RNA methyltransferase FtsJ" evidence="21">
    <location>
        <begin position="21"/>
        <end position="199"/>
    </location>
</feature>
<evidence type="ECO:0000256" key="18">
    <source>
        <dbReference type="ARBA" id="ARBA00063158"/>
    </source>
</evidence>
<keyword evidence="4 19" id="KW-0963">Cytoplasm</keyword>
<keyword evidence="6 19" id="KW-0808">Transferase</keyword>
<keyword evidence="23" id="KW-1185">Reference proteome</keyword>
<keyword evidence="8 19" id="KW-0949">S-adenosyl-L-methionine</keyword>
<dbReference type="GO" id="GO:0005634">
    <property type="term" value="C:nucleus"/>
    <property type="evidence" value="ECO:0007669"/>
    <property type="project" value="UniProtKB-SubCell"/>
</dbReference>
<comment type="similarity">
    <text evidence="15">Belongs to the membrane-bound acyltransferase family. Porcupine subfamily.</text>
</comment>
<dbReference type="InterPro" id="IPR029063">
    <property type="entry name" value="SAM-dependent_MTases_sf"/>
</dbReference>
<dbReference type="GO" id="GO:0002181">
    <property type="term" value="P:cytoplasmic translation"/>
    <property type="evidence" value="ECO:0007669"/>
    <property type="project" value="UniProtKB-UniRule"/>
</dbReference>
<evidence type="ECO:0000313" key="22">
    <source>
        <dbReference type="EMBL" id="KFO22674.1"/>
    </source>
</evidence>
<dbReference type="PANTHER" id="PTHR13906:SF12">
    <property type="entry name" value="PROTEIN-SERINE O-PALMITOLEOYLTRANSFERASE PORCUPINE"/>
    <property type="match status" value="1"/>
</dbReference>
<reference evidence="22 23" key="1">
    <citation type="submission" date="2013-11" db="EMBL/GenBank/DDBJ databases">
        <title>The Damaraland mole rat (Fukomys damarensis) genome and evolution of African mole rats.</title>
        <authorList>
            <person name="Gladyshev V.N."/>
            <person name="Fang X."/>
        </authorList>
    </citation>
    <scope>NUCLEOTIDE SEQUENCE [LARGE SCALE GENOMIC DNA]</scope>
    <source>
        <tissue evidence="22">Liver</tissue>
    </source>
</reference>
<evidence type="ECO:0000256" key="16">
    <source>
        <dbReference type="ARBA" id="ARBA00047978"/>
    </source>
</evidence>
<evidence type="ECO:0000256" key="6">
    <source>
        <dbReference type="ARBA" id="ARBA00022679"/>
    </source>
</evidence>
<keyword evidence="12 20" id="KW-1133">Transmembrane helix</keyword>
<dbReference type="GO" id="GO:0002128">
    <property type="term" value="P:tRNA nucleoside ribose methylation"/>
    <property type="evidence" value="ECO:0007669"/>
    <property type="project" value="UniProtKB-UniRule"/>
</dbReference>
<feature type="transmembrane region" description="Helical" evidence="20">
    <location>
        <begin position="455"/>
        <end position="474"/>
    </location>
</feature>
<gene>
    <name evidence="19" type="primary">FTSJ1</name>
    <name evidence="22" type="ORF">H920_15962</name>
</gene>
<dbReference type="InterPro" id="IPR002877">
    <property type="entry name" value="RNA_MeTrfase_FtsJ_dom"/>
</dbReference>
<dbReference type="eggNOG" id="KOG4312">
    <property type="taxonomic scope" value="Eukaryota"/>
</dbReference>
<evidence type="ECO:0000256" key="9">
    <source>
        <dbReference type="ARBA" id="ARBA00022692"/>
    </source>
</evidence>
<keyword evidence="7" id="KW-0879">Wnt signaling pathway</keyword>
<keyword evidence="9 20" id="KW-0812">Transmembrane</keyword>
<dbReference type="GO" id="GO:0017147">
    <property type="term" value="F:Wnt-protein binding"/>
    <property type="evidence" value="ECO:0007669"/>
    <property type="project" value="TreeGrafter"/>
</dbReference>
<dbReference type="STRING" id="885580.ENSFDAP00000013943"/>
<dbReference type="Proteomes" id="UP000028990">
    <property type="component" value="Unassembled WGS sequence"/>
</dbReference>
<keyword evidence="10 19" id="KW-0819">tRNA processing</keyword>
<keyword evidence="11" id="KW-0256">Endoplasmic reticulum</keyword>
<comment type="catalytic activity">
    <reaction evidence="17 19">
        <text>cytidine(32)/guanosine(34) in tRNA + 2 S-adenosyl-L-methionine = 2'-O-methylcytidine(32)/2'-O-methylguanosine(34) in tRNA + 2 S-adenosyl-L-homocysteine + 2 H(+)</text>
        <dbReference type="Rhea" id="RHEA:42396"/>
        <dbReference type="Rhea" id="RHEA-COMP:10246"/>
        <dbReference type="Rhea" id="RHEA-COMP:10247"/>
        <dbReference type="ChEBI" id="CHEBI:15378"/>
        <dbReference type="ChEBI" id="CHEBI:57856"/>
        <dbReference type="ChEBI" id="CHEBI:59789"/>
        <dbReference type="ChEBI" id="CHEBI:74269"/>
        <dbReference type="ChEBI" id="CHEBI:74445"/>
        <dbReference type="ChEBI" id="CHEBI:74495"/>
        <dbReference type="ChEBI" id="CHEBI:82748"/>
        <dbReference type="EC" id="2.1.1.205"/>
    </reaction>
</comment>
<evidence type="ECO:0000256" key="8">
    <source>
        <dbReference type="ARBA" id="ARBA00022691"/>
    </source>
</evidence>
<dbReference type="HAMAP" id="MF_01547">
    <property type="entry name" value="RNA_methyltr_E"/>
    <property type="match status" value="1"/>
</dbReference>
<dbReference type="FunFam" id="3.40.50.150:FF:000040">
    <property type="entry name" value="Putative ribosomal RNA methyltransferase 1"/>
    <property type="match status" value="1"/>
</dbReference>
<feature type="binding site" evidence="19">
    <location>
        <position position="55"/>
    </location>
    <ligand>
        <name>S-adenosyl-L-methionine</name>
        <dbReference type="ChEBI" id="CHEBI:59789"/>
    </ligand>
</feature>
<feature type="binding site" evidence="19">
    <location>
        <position position="53"/>
    </location>
    <ligand>
        <name>S-adenosyl-L-methionine</name>
        <dbReference type="ChEBI" id="CHEBI:59789"/>
    </ligand>
</feature>
<evidence type="ECO:0000256" key="12">
    <source>
        <dbReference type="ARBA" id="ARBA00022989"/>
    </source>
</evidence>
<protein>
    <recommendedName>
        <fullName evidence="19">Putative tRNA (cytidine(32)/guanosine(34)-2'-O)-methyltransferase</fullName>
        <ecNumber evidence="19">2.1.1.205</ecNumber>
    </recommendedName>
    <alternativeName>
        <fullName evidence="19">2'-O-ribose RNA methyltransferase TRM7 homolog</fullName>
    </alternativeName>
    <alternativeName>
        <fullName evidence="19">Protein ftsJ homolog 1</fullName>
    </alternativeName>
</protein>
<dbReference type="SUPFAM" id="SSF53335">
    <property type="entry name" value="S-adenosyl-L-methionine-dependent methyltransferases"/>
    <property type="match status" value="1"/>
</dbReference>
<evidence type="ECO:0000313" key="23">
    <source>
        <dbReference type="Proteomes" id="UP000028990"/>
    </source>
</evidence>
<evidence type="ECO:0000256" key="7">
    <source>
        <dbReference type="ARBA" id="ARBA00022687"/>
    </source>
</evidence>
<comment type="catalytic activity">
    <reaction evidence="16">
        <text>[Wnt protein]-L-serine + (9Z)-hexadecenoyl-CoA = [Wnt protein]-O-(9Z)-hexadecenoyl-L-serine + CoA</text>
        <dbReference type="Rhea" id="RHEA:45336"/>
        <dbReference type="Rhea" id="RHEA-COMP:11170"/>
        <dbReference type="Rhea" id="RHEA-COMP:11171"/>
        <dbReference type="ChEBI" id="CHEBI:29999"/>
        <dbReference type="ChEBI" id="CHEBI:57287"/>
        <dbReference type="ChEBI" id="CHEBI:61540"/>
        <dbReference type="ChEBI" id="CHEBI:85189"/>
        <dbReference type="EC" id="2.3.1.250"/>
    </reaction>
</comment>
<evidence type="ECO:0000256" key="15">
    <source>
        <dbReference type="ARBA" id="ARBA00038269"/>
    </source>
</evidence>
<evidence type="ECO:0000256" key="11">
    <source>
        <dbReference type="ARBA" id="ARBA00022824"/>
    </source>
</evidence>
<feature type="active site" description="Proton acceptor" evidence="19">
    <location>
        <position position="156"/>
    </location>
</feature>
<accession>A0A091CTD7</accession>
<keyword evidence="5 19" id="KW-0489">Methyltransferase</keyword>
<dbReference type="InterPro" id="IPR028590">
    <property type="entry name" value="RNA_methyltr_E_TRM7"/>
</dbReference>
<feature type="transmembrane region" description="Helical" evidence="20">
    <location>
        <begin position="426"/>
        <end position="448"/>
    </location>
</feature>
<dbReference type="Pfam" id="PF01728">
    <property type="entry name" value="FtsJ"/>
    <property type="match status" value="1"/>
</dbReference>
<dbReference type="InterPro" id="IPR015507">
    <property type="entry name" value="rRNA-MeTfrase_E"/>
</dbReference>
<comment type="subunit">
    <text evidence="18">Interacts with WDR6; the interaction is direct, and required for 2'-O-methylation of position 34 in substrate tRNAs.</text>
</comment>
<name>A0A091CTD7_FUKDA</name>
<feature type="transmembrane region" description="Helical" evidence="20">
    <location>
        <begin position="751"/>
        <end position="771"/>
    </location>
</feature>
<evidence type="ECO:0000256" key="5">
    <source>
        <dbReference type="ARBA" id="ARBA00022603"/>
    </source>
</evidence>
<dbReference type="Gene3D" id="3.40.50.150">
    <property type="entry name" value="Vaccinia Virus protein VP39"/>
    <property type="match status" value="1"/>
</dbReference>
<evidence type="ECO:0000256" key="3">
    <source>
        <dbReference type="ARBA" id="ARBA00004496"/>
    </source>
</evidence>
<feature type="transmembrane region" description="Helical" evidence="20">
    <location>
        <begin position="556"/>
        <end position="578"/>
    </location>
</feature>
<feature type="transmembrane region" description="Helical" evidence="20">
    <location>
        <begin position="692"/>
        <end position="714"/>
    </location>
</feature>
<evidence type="ECO:0000256" key="10">
    <source>
        <dbReference type="ARBA" id="ARBA00022694"/>
    </source>
</evidence>
<comment type="subcellular location">
    <subcellularLocation>
        <location evidence="3 19">Cytoplasm</location>
    </subcellularLocation>
    <subcellularLocation>
        <location evidence="2">Endoplasmic reticulum membrane</location>
        <topology evidence="2">Multi-pass membrane protein</topology>
    </subcellularLocation>
    <subcellularLocation>
        <location evidence="1">Nucleus</location>
    </subcellularLocation>
</comment>
<feature type="binding site" evidence="19">
    <location>
        <position position="75"/>
    </location>
    <ligand>
        <name>S-adenosyl-L-methionine</name>
        <dbReference type="ChEBI" id="CHEBI:59789"/>
    </ligand>
</feature>
<dbReference type="GO" id="GO:0030258">
    <property type="term" value="P:lipid modification"/>
    <property type="evidence" value="ECO:0007669"/>
    <property type="project" value="TreeGrafter"/>
</dbReference>
<dbReference type="GO" id="GO:0106340">
    <property type="term" value="F:tRNA (guanosine(34)-2'-O)-methyltransferase activity"/>
    <property type="evidence" value="ECO:0007669"/>
    <property type="project" value="UniProtKB-ARBA"/>
</dbReference>
<keyword evidence="13 20" id="KW-0472">Membrane</keyword>
<dbReference type="InterPro" id="IPR004299">
    <property type="entry name" value="MBOAT_fam"/>
</dbReference>
<comment type="function">
    <text evidence="19">Methylates the 2'-O-ribose of nucleotides at positions 32 and 34 of the tRNA anticodon loop of substrate tRNAs.</text>
</comment>
<evidence type="ECO:0000259" key="21">
    <source>
        <dbReference type="Pfam" id="PF01728"/>
    </source>
</evidence>
<dbReference type="EMBL" id="KN123977">
    <property type="protein sequence ID" value="KFO22674.1"/>
    <property type="molecule type" value="Genomic_DNA"/>
</dbReference>
<dbReference type="EC" id="2.1.1.205" evidence="19"/>
<evidence type="ECO:0000256" key="20">
    <source>
        <dbReference type="SAM" id="Phobius"/>
    </source>
</evidence>
<evidence type="ECO:0000256" key="13">
    <source>
        <dbReference type="ARBA" id="ARBA00023136"/>
    </source>
</evidence>
<dbReference type="PANTHER" id="PTHR13906">
    <property type="entry name" value="PORCUPINE"/>
    <property type="match status" value="1"/>
</dbReference>
<organism evidence="22 23">
    <name type="scientific">Fukomys damarensis</name>
    <name type="common">Damaraland mole rat</name>
    <name type="synonym">Cryptomys damarensis</name>
    <dbReference type="NCBI Taxonomy" id="885580"/>
    <lineage>
        <taxon>Eukaryota</taxon>
        <taxon>Metazoa</taxon>
        <taxon>Chordata</taxon>
        <taxon>Craniata</taxon>
        <taxon>Vertebrata</taxon>
        <taxon>Euteleostomi</taxon>
        <taxon>Mammalia</taxon>
        <taxon>Eutheria</taxon>
        <taxon>Euarchontoglires</taxon>
        <taxon>Glires</taxon>
        <taxon>Rodentia</taxon>
        <taxon>Hystricomorpha</taxon>
        <taxon>Bathyergidae</taxon>
        <taxon>Fukomys</taxon>
    </lineage>
</organism>